<comment type="caution">
    <text evidence="1">The sequence shown here is derived from an EMBL/GenBank/DDBJ whole genome shotgun (WGS) entry which is preliminary data.</text>
</comment>
<evidence type="ECO:0000313" key="1">
    <source>
        <dbReference type="EMBL" id="MPM31455.1"/>
    </source>
</evidence>
<reference evidence="1" key="1">
    <citation type="submission" date="2019-08" db="EMBL/GenBank/DDBJ databases">
        <authorList>
            <person name="Kucharzyk K."/>
            <person name="Murdoch R.W."/>
            <person name="Higgins S."/>
            <person name="Loffler F."/>
        </authorList>
    </citation>
    <scope>NUCLEOTIDE SEQUENCE</scope>
</reference>
<name>A0A644YS92_9ZZZZ</name>
<dbReference type="EMBL" id="VSSQ01006079">
    <property type="protein sequence ID" value="MPM31455.1"/>
    <property type="molecule type" value="Genomic_DNA"/>
</dbReference>
<gene>
    <name evidence="1" type="ORF">SDC9_78010</name>
</gene>
<protein>
    <submittedName>
        <fullName evidence="1">Uncharacterized protein</fullName>
    </submittedName>
</protein>
<organism evidence="1">
    <name type="scientific">bioreactor metagenome</name>
    <dbReference type="NCBI Taxonomy" id="1076179"/>
    <lineage>
        <taxon>unclassified sequences</taxon>
        <taxon>metagenomes</taxon>
        <taxon>ecological metagenomes</taxon>
    </lineage>
</organism>
<dbReference type="AlphaFoldDB" id="A0A644YS92"/>
<proteinExistence type="predicted"/>
<sequence length="171" mass="19290">MEERDPAFAGYRFRQQSLSGTRRTNKQHPAGYLCPDFGEVVRVLEERNHFLQFVLGLNLPGHILERGLGVCLHVFLGFALAQAGHHLSIEPTGLTVKHDGKANKNYPRKELENNLQKRDLLHRARNRNAFSLQGGEQILIKIGNPRLSGDTILEGEPDQGLLFDLHLQDLP</sequence>
<accession>A0A644YS92</accession>